<feature type="region of interest" description="Disordered" evidence="1">
    <location>
        <begin position="1"/>
        <end position="133"/>
    </location>
</feature>
<name>A0A2C5YR49_9HYPO</name>
<evidence type="ECO:0000256" key="1">
    <source>
        <dbReference type="SAM" id="MobiDB-lite"/>
    </source>
</evidence>
<gene>
    <name evidence="2" type="ORF">CDD82_6223</name>
</gene>
<accession>A0A2C5YR49</accession>
<evidence type="ECO:0000313" key="3">
    <source>
        <dbReference type="Proteomes" id="UP000224854"/>
    </source>
</evidence>
<comment type="caution">
    <text evidence="2">The sequence shown here is derived from an EMBL/GenBank/DDBJ whole genome shotgun (WGS) entry which is preliminary data.</text>
</comment>
<dbReference type="EMBL" id="NJEU01000622">
    <property type="protein sequence ID" value="PHH72005.1"/>
    <property type="molecule type" value="Genomic_DNA"/>
</dbReference>
<proteinExistence type="predicted"/>
<evidence type="ECO:0000313" key="2">
    <source>
        <dbReference type="EMBL" id="PHH72005.1"/>
    </source>
</evidence>
<protein>
    <submittedName>
        <fullName evidence="2">Uncharacterized protein</fullName>
    </submittedName>
</protein>
<organism evidence="2 3">
    <name type="scientific">Ophiocordyceps australis</name>
    <dbReference type="NCBI Taxonomy" id="1399860"/>
    <lineage>
        <taxon>Eukaryota</taxon>
        <taxon>Fungi</taxon>
        <taxon>Dikarya</taxon>
        <taxon>Ascomycota</taxon>
        <taxon>Pezizomycotina</taxon>
        <taxon>Sordariomycetes</taxon>
        <taxon>Hypocreomycetidae</taxon>
        <taxon>Hypocreales</taxon>
        <taxon>Ophiocordycipitaceae</taxon>
        <taxon>Ophiocordyceps</taxon>
    </lineage>
</organism>
<reference evidence="2 3" key="1">
    <citation type="submission" date="2017-06" db="EMBL/GenBank/DDBJ databases">
        <title>Ant-infecting Ophiocordyceps genomes reveal a high diversity of potential behavioral manipulation genes and a possible major role for enterotoxins.</title>
        <authorList>
            <person name="De Bekker C."/>
            <person name="Evans H.C."/>
            <person name="Brachmann A."/>
            <person name="Hughes D.P."/>
        </authorList>
    </citation>
    <scope>NUCLEOTIDE SEQUENCE [LARGE SCALE GENOMIC DNA]</scope>
    <source>
        <strain evidence="2 3">1348a</strain>
    </source>
</reference>
<dbReference type="AlphaFoldDB" id="A0A2C5YR49"/>
<sequence>MGWGSDSPGVCASAGQGWATGAGSFPGPNGTAGHMPAAEWARRQLTQPHSCSRARGPCTRTRLSVFRSPRPKEPLADVTSPPDAAASHPLRTNEALPCLDSIRPCASDPKHPARRPQMISVAAWSRDERTRSP</sequence>
<keyword evidence="3" id="KW-1185">Reference proteome</keyword>
<dbReference type="Proteomes" id="UP000224854">
    <property type="component" value="Unassembled WGS sequence"/>
</dbReference>